<evidence type="ECO:0000259" key="4">
    <source>
        <dbReference type="Pfam" id="PF10187"/>
    </source>
</evidence>
<dbReference type="GO" id="GO:0005634">
    <property type="term" value="C:nucleus"/>
    <property type="evidence" value="ECO:0007669"/>
    <property type="project" value="UniProtKB-SubCell"/>
</dbReference>
<dbReference type="AlphaFoldDB" id="A0A9N9GLK1"/>
<accession>A0A9N9GLK1</accession>
<sequence>MDQKFVSSTEIEEARKKRAEEWKAAYERLGEKEEYDPRTLYEKLQEQKMKKEEAFQEMTRFSNLIHRLDEDEIDFLATLEHEQRGKEMEKMKKVEQELEEFRRSVFDPFLNITAAKADEEAAPKLIIQPETISAPIKTSIKKDAQRMILESAIKKINVPSRKRSLNDDETHSSNSNEQSKDQKRSKLESHSSRETTLTTATNNITNNTLASLLAYSDNSSSEESTSDDES</sequence>
<feature type="compositionally biased region" description="Basic and acidic residues" evidence="3">
    <location>
        <begin position="178"/>
        <end position="193"/>
    </location>
</feature>
<organism evidence="5 6">
    <name type="scientific">Racocetra fulgida</name>
    <dbReference type="NCBI Taxonomy" id="60492"/>
    <lineage>
        <taxon>Eukaryota</taxon>
        <taxon>Fungi</taxon>
        <taxon>Fungi incertae sedis</taxon>
        <taxon>Mucoromycota</taxon>
        <taxon>Glomeromycotina</taxon>
        <taxon>Glomeromycetes</taxon>
        <taxon>Diversisporales</taxon>
        <taxon>Gigasporaceae</taxon>
        <taxon>Racocetra</taxon>
    </lineage>
</organism>
<comment type="caution">
    <text evidence="5">The sequence shown here is derived from an EMBL/GenBank/DDBJ whole genome shotgun (WGS) entry which is preliminary data.</text>
</comment>
<gene>
    <name evidence="5" type="ORF">RFULGI_LOCUS7301</name>
</gene>
<reference evidence="5" key="1">
    <citation type="submission" date="2021-06" db="EMBL/GenBank/DDBJ databases">
        <authorList>
            <person name="Kallberg Y."/>
            <person name="Tangrot J."/>
            <person name="Rosling A."/>
        </authorList>
    </citation>
    <scope>NUCLEOTIDE SEQUENCE</scope>
    <source>
        <strain evidence="5">IN212</strain>
    </source>
</reference>
<proteinExistence type="predicted"/>
<evidence type="ECO:0000256" key="2">
    <source>
        <dbReference type="ARBA" id="ARBA00023242"/>
    </source>
</evidence>
<dbReference type="PANTHER" id="PTHR13495">
    <property type="entry name" value="NEFA-INTERACTING NUCLEAR PROTEIN NIP30"/>
    <property type="match status" value="1"/>
</dbReference>
<evidence type="ECO:0000313" key="6">
    <source>
        <dbReference type="Proteomes" id="UP000789396"/>
    </source>
</evidence>
<evidence type="ECO:0000313" key="5">
    <source>
        <dbReference type="EMBL" id="CAG8619335.1"/>
    </source>
</evidence>
<name>A0A9N9GLK1_9GLOM</name>
<dbReference type="PANTHER" id="PTHR13495:SF0">
    <property type="entry name" value="PSME3-INTERACTING PROTEIN"/>
    <property type="match status" value="1"/>
</dbReference>
<protein>
    <submittedName>
        <fullName evidence="5">20151_t:CDS:1</fullName>
    </submittedName>
</protein>
<evidence type="ECO:0000256" key="1">
    <source>
        <dbReference type="ARBA" id="ARBA00004123"/>
    </source>
</evidence>
<feature type="domain" description="FAM192A/Fyv6 N-terminal" evidence="4">
    <location>
        <begin position="5"/>
        <end position="102"/>
    </location>
</feature>
<comment type="subcellular location">
    <subcellularLocation>
        <location evidence="1">Nucleus</location>
    </subcellularLocation>
</comment>
<keyword evidence="6" id="KW-1185">Reference proteome</keyword>
<feature type="region of interest" description="Disordered" evidence="3">
    <location>
        <begin position="158"/>
        <end position="207"/>
    </location>
</feature>
<evidence type="ECO:0000256" key="3">
    <source>
        <dbReference type="SAM" id="MobiDB-lite"/>
    </source>
</evidence>
<dbReference type="Pfam" id="PF10187">
    <property type="entry name" value="FAM192A_Fyv6_N"/>
    <property type="match status" value="1"/>
</dbReference>
<dbReference type="InterPro" id="IPR019331">
    <property type="entry name" value="FAM192A/Fyv6_N"/>
</dbReference>
<feature type="compositionally biased region" description="Low complexity" evidence="3">
    <location>
        <begin position="195"/>
        <end position="207"/>
    </location>
</feature>
<dbReference type="EMBL" id="CAJVPZ010010381">
    <property type="protein sequence ID" value="CAG8619335.1"/>
    <property type="molecule type" value="Genomic_DNA"/>
</dbReference>
<dbReference type="InterPro" id="IPR039845">
    <property type="entry name" value="FAM192A"/>
</dbReference>
<dbReference type="Proteomes" id="UP000789396">
    <property type="component" value="Unassembled WGS sequence"/>
</dbReference>
<keyword evidence="2" id="KW-0539">Nucleus</keyword>
<dbReference type="OrthoDB" id="75720at2759"/>